<gene>
    <name evidence="3" type="ORF">E2493_15620</name>
</gene>
<organism evidence="3 4">
    <name type="scientific">Sphingomonas parva</name>
    <dbReference type="NCBI Taxonomy" id="2555898"/>
    <lineage>
        <taxon>Bacteria</taxon>
        <taxon>Pseudomonadati</taxon>
        <taxon>Pseudomonadota</taxon>
        <taxon>Alphaproteobacteria</taxon>
        <taxon>Sphingomonadales</taxon>
        <taxon>Sphingomonadaceae</taxon>
        <taxon>Sphingomonas</taxon>
    </lineage>
</organism>
<dbReference type="OrthoDB" id="6286374at2"/>
<name>A0A4Y8ZSA4_9SPHN</name>
<evidence type="ECO:0000313" key="4">
    <source>
        <dbReference type="Proteomes" id="UP000298213"/>
    </source>
</evidence>
<comment type="caution">
    <text evidence="3">The sequence shown here is derived from an EMBL/GenBank/DDBJ whole genome shotgun (WGS) entry which is preliminary data.</text>
</comment>
<feature type="transmembrane region" description="Helical" evidence="2">
    <location>
        <begin position="342"/>
        <end position="367"/>
    </location>
</feature>
<proteinExistence type="predicted"/>
<evidence type="ECO:0000256" key="2">
    <source>
        <dbReference type="SAM" id="Phobius"/>
    </source>
</evidence>
<feature type="transmembrane region" description="Helical" evidence="2">
    <location>
        <begin position="180"/>
        <end position="203"/>
    </location>
</feature>
<dbReference type="Proteomes" id="UP000298213">
    <property type="component" value="Unassembled WGS sequence"/>
</dbReference>
<dbReference type="RefSeq" id="WP_135088458.1">
    <property type="nucleotide sequence ID" value="NZ_SPDV01000033.1"/>
</dbReference>
<reference evidence="3 4" key="1">
    <citation type="submission" date="2019-03" db="EMBL/GenBank/DDBJ databases">
        <title>Genome sequence of Sphingomonas sp. 17J27-24.</title>
        <authorList>
            <person name="Kim M."/>
            <person name="Maeng S."/>
            <person name="Sathiyaraj S."/>
        </authorList>
    </citation>
    <scope>NUCLEOTIDE SEQUENCE [LARGE SCALE GENOMIC DNA]</scope>
    <source>
        <strain evidence="3 4">17J27-24</strain>
    </source>
</reference>
<evidence type="ECO:0000313" key="3">
    <source>
        <dbReference type="EMBL" id="TFI57296.1"/>
    </source>
</evidence>
<feature type="compositionally biased region" description="Basic and acidic residues" evidence="1">
    <location>
        <begin position="382"/>
        <end position="392"/>
    </location>
</feature>
<feature type="compositionally biased region" description="Low complexity" evidence="1">
    <location>
        <begin position="240"/>
        <end position="262"/>
    </location>
</feature>
<keyword evidence="2" id="KW-1133">Transmembrane helix</keyword>
<dbReference type="AlphaFoldDB" id="A0A4Y8ZSA4"/>
<keyword evidence="2" id="KW-0812">Transmembrane</keyword>
<dbReference type="EMBL" id="SPDV01000033">
    <property type="protein sequence ID" value="TFI57296.1"/>
    <property type="molecule type" value="Genomic_DNA"/>
</dbReference>
<keyword evidence="4" id="KW-1185">Reference proteome</keyword>
<accession>A0A4Y8ZSA4</accession>
<evidence type="ECO:0000256" key="1">
    <source>
        <dbReference type="SAM" id="MobiDB-lite"/>
    </source>
</evidence>
<sequence>MFGSEILEVGVGLILIFLLVSLILTAVRETIESWTKTRARDLERAIAELLDDRDGTGLRAQLYEHPLIGGLFPGEAAPSIFAQQSGKVARKGHRNLPSYIPRETFSLALLDLLKPHAERLKAGLGGAGEGAPSDKLARAYQALDRAAGGQPEQIRKNIEQWYDAAMDRASGWYRRRTQRLLFWLGLAIAFFLNINAFVIAQYLSTQDAARAQAVKISDSLLADPQVAGALSREIVSRGAAPPAGAQAGEGNAAAAPEANSAEESADVGDLMREAEAAAETSPPAAPVLVGGTSAGPVPDPNAIRSRLQDELEKAGLPIGWNRTQWTHVKRQLTDQPFFFEGLFFLLSWLAGFAAVGLAGTLGAPFWFDVLGKVMVIRSTVKPTEKSPDEASKDGGTGGAPKAPAEEEGQGDTGPLRAG</sequence>
<keyword evidence="2" id="KW-0472">Membrane</keyword>
<feature type="region of interest" description="Disordered" evidence="1">
    <location>
        <begin position="240"/>
        <end position="300"/>
    </location>
</feature>
<protein>
    <submittedName>
        <fullName evidence="3">Uncharacterized protein</fullName>
    </submittedName>
</protein>
<feature type="transmembrane region" description="Helical" evidence="2">
    <location>
        <begin position="6"/>
        <end position="27"/>
    </location>
</feature>
<feature type="region of interest" description="Disordered" evidence="1">
    <location>
        <begin position="381"/>
        <end position="418"/>
    </location>
</feature>